<dbReference type="Proteomes" id="UP000235145">
    <property type="component" value="Unassembled WGS sequence"/>
</dbReference>
<protein>
    <recommendedName>
        <fullName evidence="1">HAT C-terminal dimerisation domain-containing protein</fullName>
    </recommendedName>
</protein>
<evidence type="ECO:0000313" key="2">
    <source>
        <dbReference type="EMBL" id="KAJ0210011.1"/>
    </source>
</evidence>
<evidence type="ECO:0000259" key="1">
    <source>
        <dbReference type="Pfam" id="PF05699"/>
    </source>
</evidence>
<sequence length="117" mass="13367">MNQCGSSISALDKSSMLVDSDDDDDFNMFAIDFEKECEEDEALVKTNELDRYLEERRGRVLDCFRSSLDPTMVQALICCQNWLRYSSLTLDIGSLMEDIEAYESVDLDIVSEVVDLE</sequence>
<dbReference type="AlphaFoldDB" id="A0A9R1VSZ2"/>
<accession>A0A9R1VSZ2</accession>
<feature type="domain" description="HAT C-terminal dimerisation" evidence="1">
    <location>
        <begin position="53"/>
        <end position="83"/>
    </location>
</feature>
<dbReference type="GO" id="GO:0046983">
    <property type="term" value="F:protein dimerization activity"/>
    <property type="evidence" value="ECO:0007669"/>
    <property type="project" value="InterPro"/>
</dbReference>
<reference evidence="2 3" key="1">
    <citation type="journal article" date="2017" name="Nat. Commun.">
        <title>Genome assembly with in vitro proximity ligation data and whole-genome triplication in lettuce.</title>
        <authorList>
            <person name="Reyes-Chin-Wo S."/>
            <person name="Wang Z."/>
            <person name="Yang X."/>
            <person name="Kozik A."/>
            <person name="Arikit S."/>
            <person name="Song C."/>
            <person name="Xia L."/>
            <person name="Froenicke L."/>
            <person name="Lavelle D.O."/>
            <person name="Truco M.J."/>
            <person name="Xia R."/>
            <person name="Zhu S."/>
            <person name="Xu C."/>
            <person name="Xu H."/>
            <person name="Xu X."/>
            <person name="Cox K."/>
            <person name="Korf I."/>
            <person name="Meyers B.C."/>
            <person name="Michelmore R.W."/>
        </authorList>
    </citation>
    <scope>NUCLEOTIDE SEQUENCE [LARGE SCALE GENOMIC DNA]</scope>
    <source>
        <strain evidence="3">cv. Salinas</strain>
        <tissue evidence="2">Seedlings</tissue>
    </source>
</reference>
<dbReference type="InterPro" id="IPR008906">
    <property type="entry name" value="HATC_C_dom"/>
</dbReference>
<proteinExistence type="predicted"/>
<dbReference type="EMBL" id="NBSK02000004">
    <property type="protein sequence ID" value="KAJ0210011.1"/>
    <property type="molecule type" value="Genomic_DNA"/>
</dbReference>
<dbReference type="Pfam" id="PF05699">
    <property type="entry name" value="Dimer_Tnp_hAT"/>
    <property type="match status" value="1"/>
</dbReference>
<organism evidence="2 3">
    <name type="scientific">Lactuca sativa</name>
    <name type="common">Garden lettuce</name>
    <dbReference type="NCBI Taxonomy" id="4236"/>
    <lineage>
        <taxon>Eukaryota</taxon>
        <taxon>Viridiplantae</taxon>
        <taxon>Streptophyta</taxon>
        <taxon>Embryophyta</taxon>
        <taxon>Tracheophyta</taxon>
        <taxon>Spermatophyta</taxon>
        <taxon>Magnoliopsida</taxon>
        <taxon>eudicotyledons</taxon>
        <taxon>Gunneridae</taxon>
        <taxon>Pentapetalae</taxon>
        <taxon>asterids</taxon>
        <taxon>campanulids</taxon>
        <taxon>Asterales</taxon>
        <taxon>Asteraceae</taxon>
        <taxon>Cichorioideae</taxon>
        <taxon>Cichorieae</taxon>
        <taxon>Lactucinae</taxon>
        <taxon>Lactuca</taxon>
    </lineage>
</organism>
<evidence type="ECO:0000313" key="3">
    <source>
        <dbReference type="Proteomes" id="UP000235145"/>
    </source>
</evidence>
<name>A0A9R1VSZ2_LACSA</name>
<comment type="caution">
    <text evidence="2">The sequence shown here is derived from an EMBL/GenBank/DDBJ whole genome shotgun (WGS) entry which is preliminary data.</text>
</comment>
<gene>
    <name evidence="2" type="ORF">LSAT_V11C400197090</name>
</gene>
<keyword evidence="3" id="KW-1185">Reference proteome</keyword>